<accession>A0A8B8FU47</accession>
<name>A0A8B8FU47_9HEMI</name>
<proteinExistence type="predicted"/>
<dbReference type="OrthoDB" id="19830at2759"/>
<evidence type="ECO:0000313" key="1">
    <source>
        <dbReference type="Proteomes" id="UP000694846"/>
    </source>
</evidence>
<keyword evidence="1" id="KW-1185">Reference proteome</keyword>
<organism evidence="1 2">
    <name type="scientific">Sipha flava</name>
    <name type="common">yellow sugarcane aphid</name>
    <dbReference type="NCBI Taxonomy" id="143950"/>
    <lineage>
        <taxon>Eukaryota</taxon>
        <taxon>Metazoa</taxon>
        <taxon>Ecdysozoa</taxon>
        <taxon>Arthropoda</taxon>
        <taxon>Hexapoda</taxon>
        <taxon>Insecta</taxon>
        <taxon>Pterygota</taxon>
        <taxon>Neoptera</taxon>
        <taxon>Paraneoptera</taxon>
        <taxon>Hemiptera</taxon>
        <taxon>Sternorrhyncha</taxon>
        <taxon>Aphidomorpha</taxon>
        <taxon>Aphidoidea</taxon>
        <taxon>Aphididae</taxon>
        <taxon>Sipha</taxon>
    </lineage>
</organism>
<evidence type="ECO:0000313" key="2">
    <source>
        <dbReference type="RefSeq" id="XP_025414322.1"/>
    </source>
</evidence>
<reference evidence="2" key="1">
    <citation type="submission" date="2025-08" db="UniProtKB">
        <authorList>
            <consortium name="RefSeq"/>
        </authorList>
    </citation>
    <scope>IDENTIFICATION</scope>
    <source>
        <tissue evidence="2">Whole body</tissue>
    </source>
</reference>
<gene>
    <name evidence="2" type="primary">LOC112686317</name>
</gene>
<dbReference type="AlphaFoldDB" id="A0A8B8FU47"/>
<dbReference type="GeneID" id="112686317"/>
<protein>
    <submittedName>
        <fullName evidence="2">Uncharacterized protein LOC112686317</fullName>
    </submittedName>
</protein>
<dbReference type="RefSeq" id="XP_025414322.1">
    <property type="nucleotide sequence ID" value="XM_025558537.1"/>
</dbReference>
<dbReference type="Proteomes" id="UP000694846">
    <property type="component" value="Unplaced"/>
</dbReference>
<sequence>MELYSCLKFIINSCDWEDLKMNTEEKDNDEEETRVCVHFLRNPHFDNHFDLQIGIIWWVRPPISKTGNTIKGSSFKTIGLAYYNLWNELSDHLEILKGPVYSETVELVISVIDKRALENSENLKDTIPRLKLKKRNTTSEKDLQRI</sequence>